<dbReference type="EMBL" id="CADCVE010000008">
    <property type="protein sequence ID" value="CAA9440632.1"/>
    <property type="molecule type" value="Genomic_DNA"/>
</dbReference>
<evidence type="ECO:0000256" key="1">
    <source>
        <dbReference type="SAM" id="Phobius"/>
    </source>
</evidence>
<proteinExistence type="predicted"/>
<accession>A0A6J4QFV0</accession>
<keyword evidence="1" id="KW-0812">Transmembrane</keyword>
<evidence type="ECO:0000313" key="2">
    <source>
        <dbReference type="EMBL" id="CAA9440632.1"/>
    </source>
</evidence>
<protein>
    <submittedName>
        <fullName evidence="2">Uncharacterized protein</fullName>
    </submittedName>
</protein>
<sequence length="79" mass="8885">MRETYVDAARRGRHTWPRYLLGILLILFFYLILGQVLTLFLVAAFGGSLADLSTLSPFRFYLAFNAGFLPFLVGIVLAV</sequence>
<keyword evidence="1" id="KW-1133">Transmembrane helix</keyword>
<reference evidence="2" key="1">
    <citation type="submission" date="2020-02" db="EMBL/GenBank/DDBJ databases">
        <authorList>
            <person name="Meier V. D."/>
        </authorList>
    </citation>
    <scope>NUCLEOTIDE SEQUENCE</scope>
    <source>
        <strain evidence="2">AVDCRST_MAG28</strain>
    </source>
</reference>
<keyword evidence="1" id="KW-0472">Membrane</keyword>
<dbReference type="AlphaFoldDB" id="A0A6J4QFV0"/>
<name>A0A6J4QFV0_9ACTN</name>
<feature type="transmembrane region" description="Helical" evidence="1">
    <location>
        <begin position="20"/>
        <end position="46"/>
    </location>
</feature>
<organism evidence="2">
    <name type="scientific">uncultured Rubrobacteraceae bacterium</name>
    <dbReference type="NCBI Taxonomy" id="349277"/>
    <lineage>
        <taxon>Bacteria</taxon>
        <taxon>Bacillati</taxon>
        <taxon>Actinomycetota</taxon>
        <taxon>Rubrobacteria</taxon>
        <taxon>Rubrobacterales</taxon>
        <taxon>Rubrobacteraceae</taxon>
        <taxon>environmental samples</taxon>
    </lineage>
</organism>
<gene>
    <name evidence="2" type="ORF">AVDCRST_MAG28-198</name>
</gene>
<feature type="transmembrane region" description="Helical" evidence="1">
    <location>
        <begin position="58"/>
        <end position="78"/>
    </location>
</feature>